<sequence length="54" mass="6360">MHVLYSQLRMLIFPLWSSIRTVLLNLLCMELQRSILLCLHIHCGENDTESFSHC</sequence>
<dbReference type="EMBL" id="GBXM01011211">
    <property type="protein sequence ID" value="JAH97366.1"/>
    <property type="molecule type" value="Transcribed_RNA"/>
</dbReference>
<dbReference type="AlphaFoldDB" id="A0A0E9X4I8"/>
<accession>A0A0E9X4I8</accession>
<name>A0A0E9X4I8_ANGAN</name>
<reference evidence="1" key="2">
    <citation type="journal article" date="2015" name="Fish Shellfish Immunol.">
        <title>Early steps in the European eel (Anguilla anguilla)-Vibrio vulnificus interaction in the gills: Role of the RtxA13 toxin.</title>
        <authorList>
            <person name="Callol A."/>
            <person name="Pajuelo D."/>
            <person name="Ebbesson L."/>
            <person name="Teles M."/>
            <person name="MacKenzie S."/>
            <person name="Amaro C."/>
        </authorList>
    </citation>
    <scope>NUCLEOTIDE SEQUENCE</scope>
</reference>
<protein>
    <submittedName>
        <fullName evidence="1">Uncharacterized protein</fullName>
    </submittedName>
</protein>
<reference evidence="1" key="1">
    <citation type="submission" date="2014-11" db="EMBL/GenBank/DDBJ databases">
        <authorList>
            <person name="Amaro Gonzalez C."/>
        </authorList>
    </citation>
    <scope>NUCLEOTIDE SEQUENCE</scope>
</reference>
<evidence type="ECO:0000313" key="1">
    <source>
        <dbReference type="EMBL" id="JAH97366.1"/>
    </source>
</evidence>
<proteinExistence type="predicted"/>
<organism evidence="1">
    <name type="scientific">Anguilla anguilla</name>
    <name type="common">European freshwater eel</name>
    <name type="synonym">Muraena anguilla</name>
    <dbReference type="NCBI Taxonomy" id="7936"/>
    <lineage>
        <taxon>Eukaryota</taxon>
        <taxon>Metazoa</taxon>
        <taxon>Chordata</taxon>
        <taxon>Craniata</taxon>
        <taxon>Vertebrata</taxon>
        <taxon>Euteleostomi</taxon>
        <taxon>Actinopterygii</taxon>
        <taxon>Neopterygii</taxon>
        <taxon>Teleostei</taxon>
        <taxon>Anguilliformes</taxon>
        <taxon>Anguillidae</taxon>
        <taxon>Anguilla</taxon>
    </lineage>
</organism>